<keyword evidence="3 10" id="KW-0547">Nucleotide-binding</keyword>
<dbReference type="EMBL" id="JABMIG020000047">
    <property type="protein sequence ID" value="KAL3798251.1"/>
    <property type="molecule type" value="Genomic_DNA"/>
</dbReference>
<protein>
    <recommendedName>
        <fullName evidence="10">DNA replication licensing factor MCM7</fullName>
        <ecNumber evidence="10">3.6.4.12</ecNumber>
    </recommendedName>
</protein>
<dbReference type="GO" id="GO:0003677">
    <property type="term" value="F:DNA binding"/>
    <property type="evidence" value="ECO:0007669"/>
    <property type="project" value="UniProtKB-KW"/>
</dbReference>
<dbReference type="PRINTS" id="PR01663">
    <property type="entry name" value="MCMPROTEIN7"/>
</dbReference>
<feature type="region of interest" description="Disordered" evidence="11">
    <location>
        <begin position="75"/>
        <end position="102"/>
    </location>
</feature>
<dbReference type="GO" id="GO:0003678">
    <property type="term" value="F:DNA helicase activity"/>
    <property type="evidence" value="ECO:0007669"/>
    <property type="project" value="UniProtKB-EC"/>
</dbReference>
<dbReference type="GO" id="GO:0005634">
    <property type="term" value="C:nucleus"/>
    <property type="evidence" value="ECO:0007669"/>
    <property type="project" value="UniProtKB-SubCell"/>
</dbReference>
<dbReference type="GO" id="GO:0006260">
    <property type="term" value="P:DNA replication"/>
    <property type="evidence" value="ECO:0007669"/>
    <property type="project" value="UniProtKB-KW"/>
</dbReference>
<dbReference type="InterPro" id="IPR031327">
    <property type="entry name" value="MCM"/>
</dbReference>
<feature type="compositionally biased region" description="Gly residues" evidence="11">
    <location>
        <begin position="79"/>
        <end position="95"/>
    </location>
</feature>
<name>A0ABD3QEJ0_9STRA</name>
<dbReference type="AlphaFoldDB" id="A0ABD3QEJ0"/>
<evidence type="ECO:0000313" key="14">
    <source>
        <dbReference type="Proteomes" id="UP001516023"/>
    </source>
</evidence>
<evidence type="ECO:0000259" key="12">
    <source>
        <dbReference type="Pfam" id="PF17207"/>
    </source>
</evidence>
<keyword evidence="8 10" id="KW-0539">Nucleus</keyword>
<dbReference type="PANTHER" id="PTHR11630">
    <property type="entry name" value="DNA REPLICATION LICENSING FACTOR MCM FAMILY MEMBER"/>
    <property type="match status" value="1"/>
</dbReference>
<evidence type="ECO:0000256" key="3">
    <source>
        <dbReference type="ARBA" id="ARBA00022741"/>
    </source>
</evidence>
<comment type="similarity">
    <text evidence="10">Belongs to the MCM family.</text>
</comment>
<proteinExistence type="inferred from homology"/>
<dbReference type="Gene3D" id="2.20.28.10">
    <property type="match status" value="1"/>
</dbReference>
<dbReference type="GO" id="GO:0016787">
    <property type="term" value="F:hydrolase activity"/>
    <property type="evidence" value="ECO:0007669"/>
    <property type="project" value="UniProtKB-KW"/>
</dbReference>
<keyword evidence="7 10" id="KW-0238">DNA-binding</keyword>
<evidence type="ECO:0000313" key="13">
    <source>
        <dbReference type="EMBL" id="KAL3798251.1"/>
    </source>
</evidence>
<evidence type="ECO:0000256" key="5">
    <source>
        <dbReference type="ARBA" id="ARBA00022806"/>
    </source>
</evidence>
<evidence type="ECO:0000256" key="4">
    <source>
        <dbReference type="ARBA" id="ARBA00022801"/>
    </source>
</evidence>
<accession>A0ABD3QEJ0</accession>
<evidence type="ECO:0000256" key="6">
    <source>
        <dbReference type="ARBA" id="ARBA00022840"/>
    </source>
</evidence>
<dbReference type="InterPro" id="IPR012340">
    <property type="entry name" value="NA-bd_OB-fold"/>
</dbReference>
<dbReference type="Gene3D" id="2.40.50.140">
    <property type="entry name" value="Nucleic acid-binding proteins"/>
    <property type="match status" value="1"/>
</dbReference>
<keyword evidence="2 10" id="KW-0235">DNA replication</keyword>
<dbReference type="PANTHER" id="PTHR11630:SF26">
    <property type="entry name" value="DNA REPLICATION LICENSING FACTOR MCM7"/>
    <property type="match status" value="1"/>
</dbReference>
<dbReference type="FunFam" id="2.20.28.10:FF:000004">
    <property type="entry name" value="DNA replication licensing factor MCM7"/>
    <property type="match status" value="1"/>
</dbReference>
<keyword evidence="9 10" id="KW-0131">Cell cycle</keyword>
<evidence type="ECO:0000256" key="7">
    <source>
        <dbReference type="ARBA" id="ARBA00023125"/>
    </source>
</evidence>
<dbReference type="SMART" id="SM00350">
    <property type="entry name" value="MCM"/>
    <property type="match status" value="1"/>
</dbReference>
<dbReference type="InterPro" id="IPR033762">
    <property type="entry name" value="MCM_OB"/>
</dbReference>
<gene>
    <name evidence="10" type="primary">MCM7</name>
    <name evidence="13" type="ORF">HJC23_000165</name>
</gene>
<dbReference type="SUPFAM" id="SSF50249">
    <property type="entry name" value="Nucleic acid-binding proteins"/>
    <property type="match status" value="1"/>
</dbReference>
<dbReference type="InterPro" id="IPR008050">
    <property type="entry name" value="MCM7"/>
</dbReference>
<dbReference type="Proteomes" id="UP001516023">
    <property type="component" value="Unassembled WGS sequence"/>
</dbReference>
<evidence type="ECO:0000256" key="2">
    <source>
        <dbReference type="ARBA" id="ARBA00022705"/>
    </source>
</evidence>
<feature type="non-terminal residue" evidence="13">
    <location>
        <position position="1"/>
    </location>
</feature>
<reference evidence="13 14" key="1">
    <citation type="journal article" date="2020" name="G3 (Bethesda)">
        <title>Improved Reference Genome for Cyclotella cryptica CCMP332, a Model for Cell Wall Morphogenesis, Salinity Adaptation, and Lipid Production in Diatoms (Bacillariophyta).</title>
        <authorList>
            <person name="Roberts W.R."/>
            <person name="Downey K.M."/>
            <person name="Ruck E.C."/>
            <person name="Traller J.C."/>
            <person name="Alverson A.J."/>
        </authorList>
    </citation>
    <scope>NUCLEOTIDE SEQUENCE [LARGE SCALE GENOMIC DNA]</scope>
    <source>
        <strain evidence="13 14">CCMP332</strain>
    </source>
</reference>
<keyword evidence="6 10" id="KW-0067">ATP-binding</keyword>
<evidence type="ECO:0000256" key="10">
    <source>
        <dbReference type="RuleBase" id="RU365012"/>
    </source>
</evidence>
<dbReference type="GO" id="GO:0005524">
    <property type="term" value="F:ATP binding"/>
    <property type="evidence" value="ECO:0007669"/>
    <property type="project" value="UniProtKB-KW"/>
</dbReference>
<keyword evidence="14" id="KW-1185">Reference proteome</keyword>
<comment type="function">
    <text evidence="10">Acts as component of the MCM2-7 complex (MCM complex) which is the replicative helicase essential for 'once per cell cycle' DNA replication initiation and elongation in eukaryotic cells. The active ATPase sites in the MCM2-7 ring are formed through the interaction surfaces of two neighboring subunits such that a critical structure of a conserved arginine finger motif is provided in trans relative to the ATP-binding site of the Walker A box of the adjacent subunit. The six ATPase active sites, however, are likely to contribute differentially to the complex helicase activity.</text>
</comment>
<evidence type="ECO:0000256" key="9">
    <source>
        <dbReference type="ARBA" id="ARBA00023306"/>
    </source>
</evidence>
<comment type="subcellular location">
    <subcellularLocation>
        <location evidence="1 10">Nucleus</location>
    </subcellularLocation>
</comment>
<dbReference type="EC" id="3.6.4.12" evidence="10"/>
<evidence type="ECO:0000256" key="1">
    <source>
        <dbReference type="ARBA" id="ARBA00004123"/>
    </source>
</evidence>
<evidence type="ECO:0000256" key="8">
    <source>
        <dbReference type="ARBA" id="ARBA00023242"/>
    </source>
</evidence>
<evidence type="ECO:0000256" key="11">
    <source>
        <dbReference type="SAM" id="MobiDB-lite"/>
    </source>
</evidence>
<comment type="catalytic activity">
    <reaction evidence="10">
        <text>ATP + H2O = ADP + phosphate + H(+)</text>
        <dbReference type="Rhea" id="RHEA:13065"/>
        <dbReference type="ChEBI" id="CHEBI:15377"/>
        <dbReference type="ChEBI" id="CHEBI:15378"/>
        <dbReference type="ChEBI" id="CHEBI:30616"/>
        <dbReference type="ChEBI" id="CHEBI:43474"/>
        <dbReference type="ChEBI" id="CHEBI:456216"/>
        <dbReference type="EC" id="3.6.4.12"/>
    </reaction>
</comment>
<organism evidence="13 14">
    <name type="scientific">Cyclotella cryptica</name>
    <dbReference type="NCBI Taxonomy" id="29204"/>
    <lineage>
        <taxon>Eukaryota</taxon>
        <taxon>Sar</taxon>
        <taxon>Stramenopiles</taxon>
        <taxon>Ochrophyta</taxon>
        <taxon>Bacillariophyta</taxon>
        <taxon>Coscinodiscophyceae</taxon>
        <taxon>Thalassiosirophycidae</taxon>
        <taxon>Stephanodiscales</taxon>
        <taxon>Stephanodiscaceae</taxon>
        <taxon>Cyclotella</taxon>
    </lineage>
</organism>
<comment type="caution">
    <text evidence="13">The sequence shown here is derived from an EMBL/GenBank/DDBJ whole genome shotgun (WGS) entry which is preliminary data.</text>
</comment>
<dbReference type="GO" id="GO:0032991">
    <property type="term" value="C:protein-containing complex"/>
    <property type="evidence" value="ECO:0007669"/>
    <property type="project" value="UniProtKB-ARBA"/>
</dbReference>
<keyword evidence="5 10" id="KW-0347">Helicase</keyword>
<keyword evidence="4 10" id="KW-0378">Hydrolase</keyword>
<feature type="domain" description="MCM OB" evidence="12">
    <location>
        <begin position="147"/>
        <end position="278"/>
    </location>
</feature>
<sequence>RIKNRHAYSSGGTFIIEVPLSELVAWDAVRGAELAHRATKNGIRYQELFCMVIDSVLAAMERRAAQDARMTELEAREGAVGGGDDAKGPLGGGGLENDAAMTGAAAPGGNGGVFPPFDKQYPESKTVDATLPSSSAAYSSTITELSLRQIRSSSMGHLVTLRGMVVRASDVKPACLVATYTCDACGCEIYQVVQNKREFLPQRLCPVEECRRASKGGDTLHLQTRGSKFVKFQELRCQELPSQVPMGHVPSSMSVHCRGELTRLASPGDVVTIDGVFLPQRVAESGYRATKAGLVSTSFLEAQNIIIHKKSYEEDSSDYLSEEEKQRMDREIHAISNGEDPVGTLSSAIAPEIFGHEISNEPCCFNSSEDAHANSPMVCEFEEITTCLMGG</sequence>
<dbReference type="Pfam" id="PF17207">
    <property type="entry name" value="MCM_OB"/>
    <property type="match status" value="1"/>
</dbReference>